<evidence type="ECO:0000259" key="4">
    <source>
        <dbReference type="Pfam" id="PF00294"/>
    </source>
</evidence>
<keyword evidence="3 5" id="KW-0418">Kinase</keyword>
<accession>K6W4K1</accession>
<dbReference type="OrthoDB" id="9808601at2"/>
<evidence type="ECO:0000313" key="5">
    <source>
        <dbReference type="EMBL" id="GAB76737.1"/>
    </source>
</evidence>
<dbReference type="SUPFAM" id="SSF53613">
    <property type="entry name" value="Ribokinase-like"/>
    <property type="match status" value="1"/>
</dbReference>
<dbReference type="PANTHER" id="PTHR43320:SF2">
    <property type="entry name" value="2-DEHYDRO-3-DEOXYGLUCONOKINASE_2-DEHYDRO-3-DEOXYGALACTONOKINASE"/>
    <property type="match status" value="1"/>
</dbReference>
<evidence type="ECO:0000256" key="2">
    <source>
        <dbReference type="ARBA" id="ARBA00022679"/>
    </source>
</evidence>
<comment type="caution">
    <text evidence="5">The sequence shown here is derived from an EMBL/GenBank/DDBJ whole genome shotgun (WGS) entry which is preliminary data.</text>
</comment>
<reference evidence="5 6" key="1">
    <citation type="submission" date="2012-08" db="EMBL/GenBank/DDBJ databases">
        <title>Whole genome shotgun sequence of Austwickia chelonae NBRC 105200.</title>
        <authorList>
            <person name="Yoshida I."/>
            <person name="Hosoyama A."/>
            <person name="Tsuchikane K."/>
            <person name="Katsumata H."/>
            <person name="Ando Y."/>
            <person name="Ohji S."/>
            <person name="Hamada M."/>
            <person name="Tamura T."/>
            <person name="Yamazoe A."/>
            <person name="Yamazaki S."/>
            <person name="Fujita N."/>
        </authorList>
    </citation>
    <scope>NUCLEOTIDE SEQUENCE [LARGE SCALE GENOMIC DNA]</scope>
    <source>
        <strain evidence="5 6">NBRC 105200</strain>
    </source>
</reference>
<proteinExistence type="inferred from homology"/>
<evidence type="ECO:0000313" key="6">
    <source>
        <dbReference type="Proteomes" id="UP000008495"/>
    </source>
</evidence>
<dbReference type="Gene3D" id="3.40.1190.20">
    <property type="match status" value="1"/>
</dbReference>
<dbReference type="RefSeq" id="WP_006501488.1">
    <property type="nucleotide sequence ID" value="NZ_BAGZ01000002.1"/>
</dbReference>
<dbReference type="eggNOG" id="COG0524">
    <property type="taxonomic scope" value="Bacteria"/>
</dbReference>
<organism evidence="5 6">
    <name type="scientific">Austwickia chelonae NBRC 105200</name>
    <dbReference type="NCBI Taxonomy" id="1184607"/>
    <lineage>
        <taxon>Bacteria</taxon>
        <taxon>Bacillati</taxon>
        <taxon>Actinomycetota</taxon>
        <taxon>Actinomycetes</taxon>
        <taxon>Micrococcales</taxon>
        <taxon>Dermatophilaceae</taxon>
        <taxon>Austwickia</taxon>
    </lineage>
</organism>
<dbReference type="InterPro" id="IPR029056">
    <property type="entry name" value="Ribokinase-like"/>
</dbReference>
<dbReference type="CDD" id="cd01166">
    <property type="entry name" value="KdgK"/>
    <property type="match status" value="1"/>
</dbReference>
<feature type="domain" description="Carbohydrate kinase PfkB" evidence="4">
    <location>
        <begin position="21"/>
        <end position="297"/>
    </location>
</feature>
<dbReference type="PANTHER" id="PTHR43320">
    <property type="entry name" value="SUGAR KINASE"/>
    <property type="match status" value="1"/>
</dbReference>
<sequence>MTTYDLATFGEGQIRLTVGKGDRLSTATQLRMTAAGSEANVAGLLAQLSRRTTWASVIPTTDLGTRVMGEYRSVGVDLSHVIRTGDERIALYFMEPGDPPMPARVTYDRLHTKFREITPETFDWDGLLDTRVLFVTGITASLTEQTAAVVTHAVEQAAARGVDVALDVNYRSLLWSPEQARSVLEPLLDKVSILFCSRADGTKVFGIDGDGPTVNRRLHEWSGVRHVVSTDATAGVYYCGAEGQDVYEVQPVPVIDRPGAGDSFVAGCLHGYLDGEVKAGIGYGLRTSKFALTHHGDLTHVSATELAIPTTTDIVR</sequence>
<dbReference type="Proteomes" id="UP000008495">
    <property type="component" value="Unassembled WGS sequence"/>
</dbReference>
<gene>
    <name evidence="5" type="ORF">AUCHE_02_00990</name>
</gene>
<dbReference type="AlphaFoldDB" id="K6W4K1"/>
<dbReference type="EMBL" id="BAGZ01000002">
    <property type="protein sequence ID" value="GAB76737.1"/>
    <property type="molecule type" value="Genomic_DNA"/>
</dbReference>
<comment type="similarity">
    <text evidence="1">Belongs to the carbohydrate kinase PfkB family.</text>
</comment>
<evidence type="ECO:0000256" key="3">
    <source>
        <dbReference type="ARBA" id="ARBA00022777"/>
    </source>
</evidence>
<protein>
    <submittedName>
        <fullName evidence="5">Putative carbohydrate kinase</fullName>
    </submittedName>
</protein>
<name>K6W4K1_9MICO</name>
<dbReference type="InterPro" id="IPR011611">
    <property type="entry name" value="PfkB_dom"/>
</dbReference>
<dbReference type="Pfam" id="PF00294">
    <property type="entry name" value="PfkB"/>
    <property type="match status" value="1"/>
</dbReference>
<dbReference type="GO" id="GO:0016301">
    <property type="term" value="F:kinase activity"/>
    <property type="evidence" value="ECO:0007669"/>
    <property type="project" value="UniProtKB-KW"/>
</dbReference>
<dbReference type="STRING" id="100225.SAMN05421595_1870"/>
<dbReference type="InterPro" id="IPR052700">
    <property type="entry name" value="Carb_kinase_PfkB-like"/>
</dbReference>
<evidence type="ECO:0000256" key="1">
    <source>
        <dbReference type="ARBA" id="ARBA00010688"/>
    </source>
</evidence>
<keyword evidence="2" id="KW-0808">Transferase</keyword>
<keyword evidence="6" id="KW-1185">Reference proteome</keyword>